<gene>
    <name evidence="11" type="ORF">FA13DRAFT_1631794</name>
</gene>
<comment type="caution">
    <text evidence="11">The sequence shown here is derived from an EMBL/GenBank/DDBJ whole genome shotgun (WGS) entry which is preliminary data.</text>
</comment>
<keyword evidence="4 9" id="KW-0349">Heme</keyword>
<comment type="pathway">
    <text evidence="2">Secondary metabolite biosynthesis.</text>
</comment>
<dbReference type="PRINTS" id="PR00463">
    <property type="entry name" value="EP450I"/>
</dbReference>
<dbReference type="Pfam" id="PF00067">
    <property type="entry name" value="p450"/>
    <property type="match status" value="1"/>
</dbReference>
<protein>
    <submittedName>
        <fullName evidence="11">Cytochrome P450 98A3</fullName>
    </submittedName>
</protein>
<dbReference type="GO" id="GO:0004497">
    <property type="term" value="F:monooxygenase activity"/>
    <property type="evidence" value="ECO:0007669"/>
    <property type="project" value="UniProtKB-KW"/>
</dbReference>
<dbReference type="SUPFAM" id="SSF48264">
    <property type="entry name" value="Cytochrome P450"/>
    <property type="match status" value="1"/>
</dbReference>
<evidence type="ECO:0000256" key="3">
    <source>
        <dbReference type="ARBA" id="ARBA00010617"/>
    </source>
</evidence>
<comment type="cofactor">
    <cofactor evidence="1 9">
        <name>heme</name>
        <dbReference type="ChEBI" id="CHEBI:30413"/>
    </cofactor>
</comment>
<evidence type="ECO:0000256" key="7">
    <source>
        <dbReference type="ARBA" id="ARBA00023004"/>
    </source>
</evidence>
<dbReference type="OrthoDB" id="2789670at2759"/>
<dbReference type="PANTHER" id="PTHR46300:SF7">
    <property type="entry name" value="P450, PUTATIVE (EUROFUNG)-RELATED"/>
    <property type="match status" value="1"/>
</dbReference>
<dbReference type="GO" id="GO:0005506">
    <property type="term" value="F:iron ion binding"/>
    <property type="evidence" value="ECO:0007669"/>
    <property type="project" value="InterPro"/>
</dbReference>
<feature type="binding site" description="axial binding residue" evidence="9">
    <location>
        <position position="463"/>
    </location>
    <ligand>
        <name>heme</name>
        <dbReference type="ChEBI" id="CHEBI:30413"/>
    </ligand>
    <ligandPart>
        <name>Fe</name>
        <dbReference type="ChEBI" id="CHEBI:18248"/>
    </ligandPart>
</feature>
<dbReference type="InterPro" id="IPR017972">
    <property type="entry name" value="Cyt_P450_CS"/>
</dbReference>
<sequence>MSTSSPSTEAFSALRLAALLAGGVLTVWTTNAIVQRRRRNPKGLPYVPGPKGQLFVGNLAQIPRDQAWVGYHELCKEYGDMTRLQVLGTEILVIDTLKHATALLEKRAANYSDRPDIPVAHLIDTYWSFAIMPYGNRWRQHRRVFHQYLNQNAISKYHPIIQSEREAFLRRLKEDPKNFFEHIQLLFGSTIMRTTYGFDDIGKNAELIHSAETLVREFGLATAPGAHLVSTFPALRHVPDWFPGTGWKQYMKGLADLSKEVLETPFQDAKDNLVGGLCLANGQKEIYPSIAGILLDRLPEMQAAERAQAETMAKNVCGLTYIGTSSRSIASSMVLVLALANHPEVQRKAQVELDAVVGSDRLPTITDRSSLPYVHAIVKELGRWYNAAPLGVVHCSTEDDEYEGYFIPKGTMIIPNVWSMMHDPETFERPDDFYPERYLKDGRIDLSVPDGELATFGFGRRICPGRHFSNDVIFLYAASLLAMFDIASPKDESGQSVELKLELGNGPVAVPKPFECVFTVRPGREGLLG</sequence>
<evidence type="ECO:0000256" key="2">
    <source>
        <dbReference type="ARBA" id="ARBA00005179"/>
    </source>
</evidence>
<dbReference type="Gene3D" id="1.10.630.10">
    <property type="entry name" value="Cytochrome P450"/>
    <property type="match status" value="1"/>
</dbReference>
<keyword evidence="12" id="KW-1185">Reference proteome</keyword>
<keyword evidence="5 9" id="KW-0479">Metal-binding</keyword>
<evidence type="ECO:0000256" key="8">
    <source>
        <dbReference type="ARBA" id="ARBA00023033"/>
    </source>
</evidence>
<accession>A0A4Y7T6F6</accession>
<dbReference type="Proteomes" id="UP000298030">
    <property type="component" value="Unassembled WGS sequence"/>
</dbReference>
<name>A0A4Y7T6F6_COPMI</name>
<keyword evidence="8 10" id="KW-0503">Monooxygenase</keyword>
<reference evidence="11 12" key="1">
    <citation type="journal article" date="2019" name="Nat. Ecol. Evol.">
        <title>Megaphylogeny resolves global patterns of mushroom evolution.</title>
        <authorList>
            <person name="Varga T."/>
            <person name="Krizsan K."/>
            <person name="Foldi C."/>
            <person name="Dima B."/>
            <person name="Sanchez-Garcia M."/>
            <person name="Sanchez-Ramirez S."/>
            <person name="Szollosi G.J."/>
            <person name="Szarkandi J.G."/>
            <person name="Papp V."/>
            <person name="Albert L."/>
            <person name="Andreopoulos W."/>
            <person name="Angelini C."/>
            <person name="Antonin V."/>
            <person name="Barry K.W."/>
            <person name="Bougher N.L."/>
            <person name="Buchanan P."/>
            <person name="Buyck B."/>
            <person name="Bense V."/>
            <person name="Catcheside P."/>
            <person name="Chovatia M."/>
            <person name="Cooper J."/>
            <person name="Damon W."/>
            <person name="Desjardin D."/>
            <person name="Finy P."/>
            <person name="Geml J."/>
            <person name="Haridas S."/>
            <person name="Hughes K."/>
            <person name="Justo A."/>
            <person name="Karasinski D."/>
            <person name="Kautmanova I."/>
            <person name="Kiss B."/>
            <person name="Kocsube S."/>
            <person name="Kotiranta H."/>
            <person name="LaButti K.M."/>
            <person name="Lechner B.E."/>
            <person name="Liimatainen K."/>
            <person name="Lipzen A."/>
            <person name="Lukacs Z."/>
            <person name="Mihaltcheva S."/>
            <person name="Morgado L.N."/>
            <person name="Niskanen T."/>
            <person name="Noordeloos M.E."/>
            <person name="Ohm R.A."/>
            <person name="Ortiz-Santana B."/>
            <person name="Ovrebo C."/>
            <person name="Racz N."/>
            <person name="Riley R."/>
            <person name="Savchenko A."/>
            <person name="Shiryaev A."/>
            <person name="Soop K."/>
            <person name="Spirin V."/>
            <person name="Szebenyi C."/>
            <person name="Tomsovsky M."/>
            <person name="Tulloss R.E."/>
            <person name="Uehling J."/>
            <person name="Grigoriev I.V."/>
            <person name="Vagvolgyi C."/>
            <person name="Papp T."/>
            <person name="Martin F.M."/>
            <person name="Miettinen O."/>
            <person name="Hibbett D.S."/>
            <person name="Nagy L.G."/>
        </authorList>
    </citation>
    <scope>NUCLEOTIDE SEQUENCE [LARGE SCALE GENOMIC DNA]</scope>
    <source>
        <strain evidence="11 12">FP101781</strain>
    </source>
</reference>
<dbReference type="InterPro" id="IPR050364">
    <property type="entry name" value="Cytochrome_P450_fung"/>
</dbReference>
<evidence type="ECO:0000256" key="4">
    <source>
        <dbReference type="ARBA" id="ARBA00022617"/>
    </source>
</evidence>
<evidence type="ECO:0000256" key="6">
    <source>
        <dbReference type="ARBA" id="ARBA00023002"/>
    </source>
</evidence>
<dbReference type="InterPro" id="IPR036396">
    <property type="entry name" value="Cyt_P450_sf"/>
</dbReference>
<dbReference type="CDD" id="cd11065">
    <property type="entry name" value="CYP64-like"/>
    <property type="match status" value="1"/>
</dbReference>
<dbReference type="InterPro" id="IPR001128">
    <property type="entry name" value="Cyt_P450"/>
</dbReference>
<keyword evidence="7 9" id="KW-0408">Iron</keyword>
<evidence type="ECO:0000256" key="5">
    <source>
        <dbReference type="ARBA" id="ARBA00022723"/>
    </source>
</evidence>
<dbReference type="STRING" id="71717.A0A4Y7T6F6"/>
<dbReference type="PROSITE" id="PS00086">
    <property type="entry name" value="CYTOCHROME_P450"/>
    <property type="match status" value="1"/>
</dbReference>
<evidence type="ECO:0000313" key="12">
    <source>
        <dbReference type="Proteomes" id="UP000298030"/>
    </source>
</evidence>
<comment type="similarity">
    <text evidence="3 10">Belongs to the cytochrome P450 family.</text>
</comment>
<keyword evidence="6 10" id="KW-0560">Oxidoreductase</keyword>
<dbReference type="PANTHER" id="PTHR46300">
    <property type="entry name" value="P450, PUTATIVE (EUROFUNG)-RELATED-RELATED"/>
    <property type="match status" value="1"/>
</dbReference>
<dbReference type="GO" id="GO:0016705">
    <property type="term" value="F:oxidoreductase activity, acting on paired donors, with incorporation or reduction of molecular oxygen"/>
    <property type="evidence" value="ECO:0007669"/>
    <property type="project" value="InterPro"/>
</dbReference>
<dbReference type="GO" id="GO:0020037">
    <property type="term" value="F:heme binding"/>
    <property type="evidence" value="ECO:0007669"/>
    <property type="project" value="InterPro"/>
</dbReference>
<dbReference type="InterPro" id="IPR002401">
    <property type="entry name" value="Cyt_P450_E_grp-I"/>
</dbReference>
<dbReference type="AlphaFoldDB" id="A0A4Y7T6F6"/>
<proteinExistence type="inferred from homology"/>
<dbReference type="EMBL" id="QPFP01000026">
    <property type="protein sequence ID" value="TEB29705.1"/>
    <property type="molecule type" value="Genomic_DNA"/>
</dbReference>
<evidence type="ECO:0000256" key="10">
    <source>
        <dbReference type="RuleBase" id="RU000461"/>
    </source>
</evidence>
<evidence type="ECO:0000256" key="1">
    <source>
        <dbReference type="ARBA" id="ARBA00001971"/>
    </source>
</evidence>
<evidence type="ECO:0000256" key="9">
    <source>
        <dbReference type="PIRSR" id="PIRSR602401-1"/>
    </source>
</evidence>
<evidence type="ECO:0000313" key="11">
    <source>
        <dbReference type="EMBL" id="TEB29705.1"/>
    </source>
</evidence>
<organism evidence="11 12">
    <name type="scientific">Coprinellus micaceus</name>
    <name type="common">Glistening ink-cap mushroom</name>
    <name type="synonym">Coprinus micaceus</name>
    <dbReference type="NCBI Taxonomy" id="71717"/>
    <lineage>
        <taxon>Eukaryota</taxon>
        <taxon>Fungi</taxon>
        <taxon>Dikarya</taxon>
        <taxon>Basidiomycota</taxon>
        <taxon>Agaricomycotina</taxon>
        <taxon>Agaricomycetes</taxon>
        <taxon>Agaricomycetidae</taxon>
        <taxon>Agaricales</taxon>
        <taxon>Agaricineae</taxon>
        <taxon>Psathyrellaceae</taxon>
        <taxon>Coprinellus</taxon>
    </lineage>
</organism>